<dbReference type="SMART" id="SM00388">
    <property type="entry name" value="HisKA"/>
    <property type="match status" value="1"/>
</dbReference>
<keyword evidence="5" id="KW-0547">Nucleotide-binding</keyword>
<dbReference type="AlphaFoldDB" id="A0A1Z4MYX4"/>
<evidence type="ECO:0000313" key="15">
    <source>
        <dbReference type="Proteomes" id="UP000218785"/>
    </source>
</evidence>
<dbReference type="CDD" id="cd00130">
    <property type="entry name" value="PAS"/>
    <property type="match status" value="2"/>
</dbReference>
<dbReference type="InterPro" id="IPR001789">
    <property type="entry name" value="Sig_transdc_resp-reg_receiver"/>
</dbReference>
<dbReference type="Pfam" id="PF08447">
    <property type="entry name" value="PAS_3"/>
    <property type="match status" value="1"/>
</dbReference>
<evidence type="ECO:0000256" key="3">
    <source>
        <dbReference type="ARBA" id="ARBA00022553"/>
    </source>
</evidence>
<dbReference type="SUPFAM" id="SSF55874">
    <property type="entry name" value="ATPase domain of HSP90 chaperone/DNA topoisomerase II/histidine kinase"/>
    <property type="match status" value="1"/>
</dbReference>
<feature type="domain" description="PAS" evidence="12">
    <location>
        <begin position="140"/>
        <end position="211"/>
    </location>
</feature>
<sequence>MKPHLRVLIVEDSEDDTLLVLRELRRGGYHVEYVRVDTAASMQAALNQKLWDIIIADYSLPAFSGLAALELLQSQNLDLPFIIVSGTIGEDIAVAAMKAGAHDYIIKGNMARLVPAVERELREAQERYKRHSAEQAFRESEDRFRTLCASAPLAIFQTDAQGQLIYSNPLWYDISGFSEQQSVGYGWIQAVHPEDRTEVSQDWQRTVLEQSTWVDEYRLLTPQDEIRWVRALASPMYSTERRFLGHVGTFEDITDRKQAAQKIYEQAALLDISIDAIAVCNLKNHILFWNKGAERLYGWTTAEIVGRNATLLLGKNGETSPSFAEIQAILAKEGKWQGELQQVTKDGKDIIVESRWTLMRDEAGNPKSILKVSTDITQKKQLEAQFLRTQRLESLGSLASGIAHDFNNILTPILATAQLLPAKFPNLDENSQQLLEILESSARRGADLVQQILSFTRGVEGSRTLVQVRHLLSDIAQVAHRTFPKSIETKTDINPNLWTVFADATQLHQVLMNLCVNARDAMPDGGILSITAENLWIDENYAQMYGNSEAGFYVVITIADTGTGIPSEIINHIFEPFFTTKEVGKGTGLGLSTVMSIIKSHNGFVSVHSEVGQGSSFKVYLPSREATETNIVTNTNLPSGNNELILVVDDEVSICEIAKTTLETHNYRVLTASDGIGALALYAQYIDDISVVLIDMMMPVMDGSQTIQMLQRMNPDIQIIAMSGLMAYEPHEQKQSLGIREFLAKPFTAQVLLNTLHEVISEIG</sequence>
<dbReference type="PROSITE" id="PS50112">
    <property type="entry name" value="PAS"/>
    <property type="match status" value="2"/>
</dbReference>
<dbReference type="InterPro" id="IPR036890">
    <property type="entry name" value="HATPase_C_sf"/>
</dbReference>
<evidence type="ECO:0000256" key="4">
    <source>
        <dbReference type="ARBA" id="ARBA00022679"/>
    </source>
</evidence>
<dbReference type="CDD" id="cd00082">
    <property type="entry name" value="HisKA"/>
    <property type="match status" value="1"/>
</dbReference>
<feature type="domain" description="Response regulatory" evidence="11">
    <location>
        <begin position="6"/>
        <end position="122"/>
    </location>
</feature>
<feature type="domain" description="PAC" evidence="13">
    <location>
        <begin position="213"/>
        <end position="265"/>
    </location>
</feature>
<dbReference type="SUPFAM" id="SSF47384">
    <property type="entry name" value="Homodimeric domain of signal transducing histidine kinase"/>
    <property type="match status" value="1"/>
</dbReference>
<dbReference type="Gene3D" id="3.30.450.20">
    <property type="entry name" value="PAS domain"/>
    <property type="match status" value="2"/>
</dbReference>
<dbReference type="InterPro" id="IPR000700">
    <property type="entry name" value="PAS-assoc_C"/>
</dbReference>
<dbReference type="InterPro" id="IPR003661">
    <property type="entry name" value="HisK_dim/P_dom"/>
</dbReference>
<feature type="domain" description="Response regulatory" evidence="11">
    <location>
        <begin position="644"/>
        <end position="760"/>
    </location>
</feature>
<feature type="domain" description="PAS" evidence="12">
    <location>
        <begin position="269"/>
        <end position="308"/>
    </location>
</feature>
<proteinExistence type="predicted"/>
<dbReference type="SMART" id="SM00448">
    <property type="entry name" value="REC"/>
    <property type="match status" value="2"/>
</dbReference>
<dbReference type="GO" id="GO:0000155">
    <property type="term" value="F:phosphorelay sensor kinase activity"/>
    <property type="evidence" value="ECO:0007669"/>
    <property type="project" value="InterPro"/>
</dbReference>
<dbReference type="SUPFAM" id="SSF52172">
    <property type="entry name" value="CheY-like"/>
    <property type="match status" value="2"/>
</dbReference>
<evidence type="ECO:0000259" key="12">
    <source>
        <dbReference type="PROSITE" id="PS50112"/>
    </source>
</evidence>
<dbReference type="PROSITE" id="PS50110">
    <property type="entry name" value="RESPONSE_REGULATORY"/>
    <property type="match status" value="2"/>
</dbReference>
<dbReference type="InterPro" id="IPR005467">
    <property type="entry name" value="His_kinase_dom"/>
</dbReference>
<evidence type="ECO:0000259" key="10">
    <source>
        <dbReference type="PROSITE" id="PS50109"/>
    </source>
</evidence>
<dbReference type="SUPFAM" id="SSF55785">
    <property type="entry name" value="PYP-like sensor domain (PAS domain)"/>
    <property type="match status" value="2"/>
</dbReference>
<protein>
    <recommendedName>
        <fullName evidence="2">histidine kinase</fullName>
        <ecNumber evidence="2">2.7.13.3</ecNumber>
    </recommendedName>
</protein>
<dbReference type="Gene3D" id="1.10.287.130">
    <property type="match status" value="1"/>
</dbReference>
<dbReference type="CDD" id="cd17546">
    <property type="entry name" value="REC_hyHK_CKI1_RcsC-like"/>
    <property type="match status" value="1"/>
</dbReference>
<evidence type="ECO:0000256" key="8">
    <source>
        <dbReference type="ARBA" id="ARBA00023012"/>
    </source>
</evidence>
<dbReference type="InterPro" id="IPR000014">
    <property type="entry name" value="PAS"/>
</dbReference>
<dbReference type="InterPro" id="IPR003594">
    <property type="entry name" value="HATPase_dom"/>
</dbReference>
<dbReference type="InterPro" id="IPR013655">
    <property type="entry name" value="PAS_fold_3"/>
</dbReference>
<keyword evidence="6 14" id="KW-0418">Kinase</keyword>
<keyword evidence="4" id="KW-0808">Transferase</keyword>
<dbReference type="Gene3D" id="3.30.565.10">
    <property type="entry name" value="Histidine kinase-like ATPase, C-terminal domain"/>
    <property type="match status" value="1"/>
</dbReference>
<evidence type="ECO:0000259" key="11">
    <source>
        <dbReference type="PROSITE" id="PS50110"/>
    </source>
</evidence>
<dbReference type="Gene3D" id="3.40.50.2300">
    <property type="match status" value="2"/>
</dbReference>
<evidence type="ECO:0000313" key="14">
    <source>
        <dbReference type="EMBL" id="BAY98674.1"/>
    </source>
</evidence>
<reference evidence="14 15" key="1">
    <citation type="submission" date="2017-06" db="EMBL/GenBank/DDBJ databases">
        <title>Genome sequencing of cyanobaciteial culture collection at National Institute for Environmental Studies (NIES).</title>
        <authorList>
            <person name="Hirose Y."/>
            <person name="Shimura Y."/>
            <person name="Fujisawa T."/>
            <person name="Nakamura Y."/>
            <person name="Kawachi M."/>
        </authorList>
    </citation>
    <scope>NUCLEOTIDE SEQUENCE [LARGE SCALE GENOMIC DNA]</scope>
    <source>
        <strain evidence="14 15">NIES-37</strain>
    </source>
</reference>
<dbReference type="Pfam" id="PF00512">
    <property type="entry name" value="HisKA"/>
    <property type="match status" value="1"/>
</dbReference>
<dbReference type="SMART" id="SM00387">
    <property type="entry name" value="HATPase_c"/>
    <property type="match status" value="1"/>
</dbReference>
<evidence type="ECO:0000256" key="7">
    <source>
        <dbReference type="ARBA" id="ARBA00022840"/>
    </source>
</evidence>
<evidence type="ECO:0000256" key="9">
    <source>
        <dbReference type="PROSITE-ProRule" id="PRU00169"/>
    </source>
</evidence>
<evidence type="ECO:0000256" key="2">
    <source>
        <dbReference type="ARBA" id="ARBA00012438"/>
    </source>
</evidence>
<dbReference type="KEGG" id="ttq:NIES37_26260"/>
<evidence type="ECO:0000256" key="6">
    <source>
        <dbReference type="ARBA" id="ARBA00022777"/>
    </source>
</evidence>
<feature type="domain" description="Histidine kinase" evidence="10">
    <location>
        <begin position="401"/>
        <end position="625"/>
    </location>
</feature>
<keyword evidence="3 9" id="KW-0597">Phosphoprotein</keyword>
<dbReference type="Pfam" id="PF02518">
    <property type="entry name" value="HATPase_c"/>
    <property type="match status" value="1"/>
</dbReference>
<keyword evidence="15" id="KW-1185">Reference proteome</keyword>
<feature type="domain" description="PAC" evidence="13">
    <location>
        <begin position="336"/>
        <end position="388"/>
    </location>
</feature>
<name>A0A1Z4MYX4_9CYAN</name>
<feature type="modified residue" description="4-aspartylphosphate" evidence="9">
    <location>
        <position position="57"/>
    </location>
</feature>
<dbReference type="PANTHER" id="PTHR43065:SF46">
    <property type="entry name" value="C4-DICARBOXYLATE TRANSPORT SENSOR PROTEIN DCTB"/>
    <property type="match status" value="1"/>
</dbReference>
<dbReference type="GO" id="GO:0005524">
    <property type="term" value="F:ATP binding"/>
    <property type="evidence" value="ECO:0007669"/>
    <property type="project" value="UniProtKB-KW"/>
</dbReference>
<dbReference type="PROSITE" id="PS50113">
    <property type="entry name" value="PAC"/>
    <property type="match status" value="2"/>
</dbReference>
<evidence type="ECO:0000256" key="5">
    <source>
        <dbReference type="ARBA" id="ARBA00022741"/>
    </source>
</evidence>
<dbReference type="CDD" id="cd00156">
    <property type="entry name" value="REC"/>
    <property type="match status" value="1"/>
</dbReference>
<keyword evidence="7" id="KW-0067">ATP-binding</keyword>
<accession>A0A1Z4MYX4</accession>
<dbReference type="Pfam" id="PF00072">
    <property type="entry name" value="Response_reg"/>
    <property type="match status" value="2"/>
</dbReference>
<dbReference type="SMART" id="SM00091">
    <property type="entry name" value="PAS"/>
    <property type="match status" value="2"/>
</dbReference>
<comment type="catalytic activity">
    <reaction evidence="1">
        <text>ATP + protein L-histidine = ADP + protein N-phospho-L-histidine.</text>
        <dbReference type="EC" id="2.7.13.3"/>
    </reaction>
</comment>
<evidence type="ECO:0000256" key="1">
    <source>
        <dbReference type="ARBA" id="ARBA00000085"/>
    </source>
</evidence>
<evidence type="ECO:0000259" key="13">
    <source>
        <dbReference type="PROSITE" id="PS50113"/>
    </source>
</evidence>
<dbReference type="InterPro" id="IPR036097">
    <property type="entry name" value="HisK_dim/P_sf"/>
</dbReference>
<dbReference type="EC" id="2.7.13.3" evidence="2"/>
<dbReference type="NCBIfam" id="TIGR00229">
    <property type="entry name" value="sensory_box"/>
    <property type="match status" value="2"/>
</dbReference>
<dbReference type="InterPro" id="IPR004358">
    <property type="entry name" value="Sig_transdc_His_kin-like_C"/>
</dbReference>
<organism evidence="14 15">
    <name type="scientific">Tolypothrix tenuis PCC 7101</name>
    <dbReference type="NCBI Taxonomy" id="231146"/>
    <lineage>
        <taxon>Bacteria</taxon>
        <taxon>Bacillati</taxon>
        <taxon>Cyanobacteriota</taxon>
        <taxon>Cyanophyceae</taxon>
        <taxon>Nostocales</taxon>
        <taxon>Tolypothrichaceae</taxon>
        <taxon>Tolypothrix</taxon>
    </lineage>
</organism>
<dbReference type="InterPro" id="IPR001610">
    <property type="entry name" value="PAC"/>
</dbReference>
<dbReference type="Pfam" id="PF13426">
    <property type="entry name" value="PAS_9"/>
    <property type="match status" value="1"/>
</dbReference>
<feature type="modified residue" description="4-aspartylphosphate" evidence="9">
    <location>
        <position position="695"/>
    </location>
</feature>
<gene>
    <name evidence="14" type="ORF">NIES37_26260</name>
</gene>
<dbReference type="EMBL" id="AP018248">
    <property type="protein sequence ID" value="BAY98674.1"/>
    <property type="molecule type" value="Genomic_DNA"/>
</dbReference>
<dbReference type="SMART" id="SM00086">
    <property type="entry name" value="PAC"/>
    <property type="match status" value="2"/>
</dbReference>
<dbReference type="PRINTS" id="PR00344">
    <property type="entry name" value="BCTRLSENSOR"/>
</dbReference>
<dbReference type="InterPro" id="IPR011006">
    <property type="entry name" value="CheY-like_superfamily"/>
</dbReference>
<dbReference type="InterPro" id="IPR035965">
    <property type="entry name" value="PAS-like_dom_sf"/>
</dbReference>
<keyword evidence="8" id="KW-0902">Two-component regulatory system</keyword>
<dbReference type="Proteomes" id="UP000218785">
    <property type="component" value="Chromosome"/>
</dbReference>
<dbReference type="RefSeq" id="WP_096576271.1">
    <property type="nucleotide sequence ID" value="NZ_CAWNJS010000001.1"/>
</dbReference>
<dbReference type="PANTHER" id="PTHR43065">
    <property type="entry name" value="SENSOR HISTIDINE KINASE"/>
    <property type="match status" value="1"/>
</dbReference>
<dbReference type="PROSITE" id="PS50109">
    <property type="entry name" value="HIS_KIN"/>
    <property type="match status" value="1"/>
</dbReference>